<sequence length="617" mass="68420">MISVKDEEISVPVGPLLASSRFVKVQNFTSDSKKNPFFITQLNGAVSVSSSIKPRNQLFQLTEDGHILSQIGNKVFDLDSNNNVILNPWNSSTSSSNLQIWVCQSNYIINKNKNLYLDINSDSSLSVKSKNSSSQTQQWYFGPTYPLVPILQEKPQPFPAFTGNQENAYVWISEKVGNCASLRSQYVYVTLVPSYASEVKNLQYPPNGVDNGTPVNFSSSDFSAVQTELITELNRATSIINLFNSYQVFHQNLFSQTQALLSKIETAANLESGSTTEFATGWILTLFSGLVCTIIDIVPEVGPPIANLIQTGVDVTVEVVDAYQHNVFNANPFQVALYGLWDLLIKNFNTLSKTIDGMQKDILLDWGKMTNVYQCMQLPPGPASLCWTATTNSESLSPALQANGISLCQMLLPSKYQIYVITSNSDKPSVKIPSFCKWKNNNLIYFIATTNSYSIFPTSELMNNEIWGQKVTFEDFFTSKFGWNFPIAYFGSSGFVTPTFSNNSSVPMKVSIQFNSKTTSYELHTYSSFTYIYDDDSQPELDDNFTVTVNDLNGNQITTFKIAYDSNGINFKNDVTASGYQLGTPVINGDGSDYSSSINVSINAVPAPLSLKKKTKQ</sequence>
<dbReference type="SUPFAM" id="SSF50370">
    <property type="entry name" value="Ricin B-like lectins"/>
    <property type="match status" value="1"/>
</dbReference>
<accession>F1A2M0</accession>
<comment type="similarity">
    <text evidence="1">Belongs to the cup family.</text>
</comment>
<feature type="domain" description="Ricin B lectin" evidence="3">
    <location>
        <begin position="53"/>
        <end position="139"/>
    </location>
</feature>
<dbReference type="VEuPathDB" id="AmoebaDB:DICPUDRAFT_158837"/>
<dbReference type="InterPro" id="IPR051780">
    <property type="entry name" value="Ca_Up-reg_Membrane_Reg"/>
</dbReference>
<evidence type="ECO:0000313" key="5">
    <source>
        <dbReference type="Proteomes" id="UP000001064"/>
    </source>
</evidence>
<keyword evidence="5" id="KW-1185">Reference proteome</keyword>
<dbReference type="GO" id="GO:0030246">
    <property type="term" value="F:carbohydrate binding"/>
    <property type="evidence" value="ECO:0007669"/>
    <property type="project" value="UniProtKB-KW"/>
</dbReference>
<evidence type="ECO:0000259" key="3">
    <source>
        <dbReference type="Pfam" id="PF00652"/>
    </source>
</evidence>
<dbReference type="InterPro" id="IPR035992">
    <property type="entry name" value="Ricin_B-like_lectins"/>
</dbReference>
<dbReference type="EMBL" id="GL871417">
    <property type="protein sequence ID" value="EGC29563.1"/>
    <property type="molecule type" value="Genomic_DNA"/>
</dbReference>
<dbReference type="PANTHER" id="PTHR31599:SF3">
    <property type="entry name" value="CALCIUM UP-REGULATED PROTEIN I-RELATED"/>
    <property type="match status" value="1"/>
</dbReference>
<dbReference type="PROSITE" id="PS50231">
    <property type="entry name" value="RICIN_B_LECTIN"/>
    <property type="match status" value="1"/>
</dbReference>
<dbReference type="Pfam" id="PF00652">
    <property type="entry name" value="Ricin_B_lectin"/>
    <property type="match status" value="1"/>
</dbReference>
<reference evidence="5" key="1">
    <citation type="journal article" date="2011" name="Genome Biol.">
        <title>Comparative genomics of the social amoebae Dictyostelium discoideum and Dictyostelium purpureum.</title>
        <authorList>
            <consortium name="US DOE Joint Genome Institute (JGI-PGF)"/>
            <person name="Sucgang R."/>
            <person name="Kuo A."/>
            <person name="Tian X."/>
            <person name="Salerno W."/>
            <person name="Parikh A."/>
            <person name="Feasley C.L."/>
            <person name="Dalin E."/>
            <person name="Tu H."/>
            <person name="Huang E."/>
            <person name="Barry K."/>
            <person name="Lindquist E."/>
            <person name="Shapiro H."/>
            <person name="Bruce D."/>
            <person name="Schmutz J."/>
            <person name="Salamov A."/>
            <person name="Fey P."/>
            <person name="Gaudet P."/>
            <person name="Anjard C."/>
            <person name="Babu M.M."/>
            <person name="Basu S."/>
            <person name="Bushmanova Y."/>
            <person name="van der Wel H."/>
            <person name="Katoh-Kurasawa M."/>
            <person name="Dinh C."/>
            <person name="Coutinho P.M."/>
            <person name="Saito T."/>
            <person name="Elias M."/>
            <person name="Schaap P."/>
            <person name="Kay R.R."/>
            <person name="Henrissat B."/>
            <person name="Eichinger L."/>
            <person name="Rivero F."/>
            <person name="Putnam N.H."/>
            <person name="West C.M."/>
            <person name="Loomis W.F."/>
            <person name="Chisholm R.L."/>
            <person name="Shaulsky G."/>
            <person name="Strassmann J.E."/>
            <person name="Queller D.C."/>
            <person name="Kuspa A."/>
            <person name="Grigoriev I.V."/>
        </authorList>
    </citation>
    <scope>NUCLEOTIDE SEQUENCE [LARGE SCALE GENOMIC DNA]</scope>
    <source>
        <strain evidence="5">QSDP1</strain>
    </source>
</reference>
<dbReference type="Proteomes" id="UP000001064">
    <property type="component" value="Unassembled WGS sequence"/>
</dbReference>
<dbReference type="OrthoDB" id="20005at2759"/>
<gene>
    <name evidence="4" type="ORF">DICPUDRAFT_158837</name>
</gene>
<dbReference type="eggNOG" id="ENOG502R8B0">
    <property type="taxonomic scope" value="Eukaryota"/>
</dbReference>
<dbReference type="GeneID" id="10505231"/>
<dbReference type="InParanoid" id="F1A2M0"/>
<evidence type="ECO:0000256" key="2">
    <source>
        <dbReference type="ARBA" id="ARBA00022734"/>
    </source>
</evidence>
<name>F1A2M0_DICPU</name>
<dbReference type="GO" id="GO:0005634">
    <property type="term" value="C:nucleus"/>
    <property type="evidence" value="ECO:0007669"/>
    <property type="project" value="UniProtKB-ARBA"/>
</dbReference>
<dbReference type="PANTHER" id="PTHR31599">
    <property type="entry name" value="CALCIUM UP-REGULATED PROTEIN A-RELATED"/>
    <property type="match status" value="1"/>
</dbReference>
<dbReference type="GO" id="GO:0043157">
    <property type="term" value="P:response to cation stress"/>
    <property type="evidence" value="ECO:0007669"/>
    <property type="project" value="UniProtKB-ARBA"/>
</dbReference>
<proteinExistence type="inferred from homology"/>
<organism evidence="4 5">
    <name type="scientific">Dictyostelium purpureum</name>
    <name type="common">Slime mold</name>
    <dbReference type="NCBI Taxonomy" id="5786"/>
    <lineage>
        <taxon>Eukaryota</taxon>
        <taxon>Amoebozoa</taxon>
        <taxon>Evosea</taxon>
        <taxon>Eumycetozoa</taxon>
        <taxon>Dictyostelia</taxon>
        <taxon>Dictyosteliales</taxon>
        <taxon>Dictyosteliaceae</taxon>
        <taxon>Dictyostelium</taxon>
    </lineage>
</organism>
<dbReference type="GO" id="GO:0005737">
    <property type="term" value="C:cytoplasm"/>
    <property type="evidence" value="ECO:0007669"/>
    <property type="project" value="UniProtKB-ARBA"/>
</dbReference>
<dbReference type="InterPro" id="IPR000772">
    <property type="entry name" value="Ricin_B_lectin"/>
</dbReference>
<keyword evidence="2" id="KW-0430">Lectin</keyword>
<dbReference type="OMA" id="WQIDEND"/>
<dbReference type="RefSeq" id="XP_003293912.1">
    <property type="nucleotide sequence ID" value="XM_003293864.1"/>
</dbReference>
<dbReference type="KEGG" id="dpp:DICPUDRAFT_158837"/>
<dbReference type="AlphaFoldDB" id="F1A2M0"/>
<dbReference type="Gene3D" id="2.80.10.50">
    <property type="match status" value="1"/>
</dbReference>
<evidence type="ECO:0000256" key="1">
    <source>
        <dbReference type="ARBA" id="ARBA00010678"/>
    </source>
</evidence>
<protein>
    <recommendedName>
        <fullName evidence="3">Ricin B lectin domain-containing protein</fullName>
    </recommendedName>
</protein>
<evidence type="ECO:0000313" key="4">
    <source>
        <dbReference type="EMBL" id="EGC29563.1"/>
    </source>
</evidence>